<accession>A0ABV6LMB7</accession>
<keyword evidence="3" id="KW-1185">Reference proteome</keyword>
<dbReference type="InterPro" id="IPR002711">
    <property type="entry name" value="HNH"/>
</dbReference>
<evidence type="ECO:0000313" key="3">
    <source>
        <dbReference type="Proteomes" id="UP001589836"/>
    </source>
</evidence>
<name>A0ABV6LMB7_9BACI</name>
<proteinExistence type="predicted"/>
<dbReference type="Gene3D" id="1.10.30.50">
    <property type="match status" value="1"/>
</dbReference>
<dbReference type="CDD" id="cd00085">
    <property type="entry name" value="HNHc"/>
    <property type="match status" value="1"/>
</dbReference>
<dbReference type="InterPro" id="IPR003615">
    <property type="entry name" value="HNH_nuc"/>
</dbReference>
<protein>
    <submittedName>
        <fullName evidence="2">HNH endonuclease</fullName>
    </submittedName>
</protein>
<dbReference type="EMBL" id="JBHLTP010000004">
    <property type="protein sequence ID" value="MFC0523550.1"/>
    <property type="molecule type" value="Genomic_DNA"/>
</dbReference>
<sequence length="109" mass="12466">MDQRPFALSEVRIVEETICELCGRASVETTIHHLIPKQYGGADGPTVQLCIACHKQIHATFTNEELAGFYNTIERLSEHPTMEKYLKWVKKQAPGKRISIKKSNRKKDK</sequence>
<feature type="domain" description="HNH" evidence="1">
    <location>
        <begin position="19"/>
        <end position="59"/>
    </location>
</feature>
<keyword evidence="2" id="KW-0255">Endonuclease</keyword>
<organism evidence="2 3">
    <name type="scientific">Pontibacillus salicampi</name>
    <dbReference type="NCBI Taxonomy" id="1449801"/>
    <lineage>
        <taxon>Bacteria</taxon>
        <taxon>Bacillati</taxon>
        <taxon>Bacillota</taxon>
        <taxon>Bacilli</taxon>
        <taxon>Bacillales</taxon>
        <taxon>Bacillaceae</taxon>
        <taxon>Pontibacillus</taxon>
    </lineage>
</organism>
<dbReference type="RefSeq" id="WP_377346464.1">
    <property type="nucleotide sequence ID" value="NZ_JBHLTP010000004.1"/>
</dbReference>
<dbReference type="GO" id="GO:0004519">
    <property type="term" value="F:endonuclease activity"/>
    <property type="evidence" value="ECO:0007669"/>
    <property type="project" value="UniProtKB-KW"/>
</dbReference>
<keyword evidence="2" id="KW-0540">Nuclease</keyword>
<evidence type="ECO:0000259" key="1">
    <source>
        <dbReference type="Pfam" id="PF01844"/>
    </source>
</evidence>
<dbReference type="PANTHER" id="PTHR37827">
    <property type="entry name" value="TUDOR DOMAIN-CONTAINING PROTEIN"/>
    <property type="match status" value="1"/>
</dbReference>
<dbReference type="Pfam" id="PF01844">
    <property type="entry name" value="HNH"/>
    <property type="match status" value="1"/>
</dbReference>
<gene>
    <name evidence="2" type="ORF">ACFFGV_08120</name>
</gene>
<reference evidence="2 3" key="1">
    <citation type="submission" date="2024-09" db="EMBL/GenBank/DDBJ databases">
        <authorList>
            <person name="Sun Q."/>
            <person name="Mori K."/>
        </authorList>
    </citation>
    <scope>NUCLEOTIDE SEQUENCE [LARGE SCALE GENOMIC DNA]</scope>
    <source>
        <strain evidence="2 3">NCAIM B.02529</strain>
    </source>
</reference>
<comment type="caution">
    <text evidence="2">The sequence shown here is derived from an EMBL/GenBank/DDBJ whole genome shotgun (WGS) entry which is preliminary data.</text>
</comment>
<dbReference type="PANTHER" id="PTHR37827:SF1">
    <property type="entry name" value="HNH DOMAIN-CONTAINING PROTEIN"/>
    <property type="match status" value="1"/>
</dbReference>
<dbReference type="Proteomes" id="UP001589836">
    <property type="component" value="Unassembled WGS sequence"/>
</dbReference>
<evidence type="ECO:0000313" key="2">
    <source>
        <dbReference type="EMBL" id="MFC0523550.1"/>
    </source>
</evidence>
<keyword evidence="2" id="KW-0378">Hydrolase</keyword>